<dbReference type="PROSITE" id="PS51257">
    <property type="entry name" value="PROKAR_LIPOPROTEIN"/>
    <property type="match status" value="1"/>
</dbReference>
<feature type="region of interest" description="Disordered" evidence="1">
    <location>
        <begin position="21"/>
        <end position="47"/>
    </location>
</feature>
<dbReference type="EMBL" id="AQPX01000056">
    <property type="protein sequence ID" value="EON70173.1"/>
    <property type="molecule type" value="Genomic_DNA"/>
</dbReference>
<dbReference type="Proteomes" id="UP000013911">
    <property type="component" value="Unassembled WGS sequence"/>
</dbReference>
<sequence>MKKLIYSITLVLCFGLVGCSTSDKEESKPKTENIPPVEKVSTDKEESNIYQEYHETTTPLVKEILQNNALLEQYQQELSIGIITLDDFGLLVTYELIPANDEITKKVESLKVEDELVGIHETLITMLNKLNYALLEISGAINTSDSSRMTTAIEYLDEVKKYEREFARELTKHTEVGL</sequence>
<reference evidence="2 3" key="1">
    <citation type="submission" date="2013-04" db="EMBL/GenBank/DDBJ databases">
        <title>Draft genome of the heavy metal tolerant bacterium Lysinibacillus sphaericus strain OT4b.31.</title>
        <authorList>
            <person name="Pena-Montenegro T.D."/>
            <person name="Dussan J."/>
        </authorList>
    </citation>
    <scope>NUCLEOTIDE SEQUENCE [LARGE SCALE GENOMIC DNA]</scope>
    <source>
        <strain evidence="2 3">OT4b.31</strain>
    </source>
</reference>
<organism evidence="2 3">
    <name type="scientific">Lysinibacillus sphaericus OT4b.31</name>
    <dbReference type="NCBI Taxonomy" id="1285586"/>
    <lineage>
        <taxon>Bacteria</taxon>
        <taxon>Bacillati</taxon>
        <taxon>Bacillota</taxon>
        <taxon>Bacilli</taxon>
        <taxon>Bacillales</taxon>
        <taxon>Bacillaceae</taxon>
        <taxon>Lysinibacillus</taxon>
    </lineage>
</organism>
<feature type="compositionally biased region" description="Basic and acidic residues" evidence="1">
    <location>
        <begin position="22"/>
        <end position="31"/>
    </location>
</feature>
<evidence type="ECO:0000313" key="3">
    <source>
        <dbReference type="Proteomes" id="UP000013911"/>
    </source>
</evidence>
<dbReference type="HOGENOM" id="CLU_1508850_0_0_9"/>
<accession>R7Z7U3</accession>
<comment type="caution">
    <text evidence="2">The sequence shown here is derived from an EMBL/GenBank/DDBJ whole genome shotgun (WGS) entry which is preliminary data.</text>
</comment>
<name>R7Z7U3_LYSSH</name>
<proteinExistence type="predicted"/>
<dbReference type="AlphaFoldDB" id="R7Z7U3"/>
<dbReference type="PATRIC" id="fig|1285586.5.peg.4763"/>
<dbReference type="OrthoDB" id="9769871at2"/>
<gene>
    <name evidence="2" type="ORF">H131_22825</name>
</gene>
<evidence type="ECO:0000256" key="1">
    <source>
        <dbReference type="SAM" id="MobiDB-lite"/>
    </source>
</evidence>
<evidence type="ECO:0008006" key="4">
    <source>
        <dbReference type="Google" id="ProtNLM"/>
    </source>
</evidence>
<evidence type="ECO:0000313" key="2">
    <source>
        <dbReference type="EMBL" id="EON70173.1"/>
    </source>
</evidence>
<protein>
    <recommendedName>
        <fullName evidence="4">Lipoprotein</fullName>
    </recommendedName>
</protein>
<dbReference type="RefSeq" id="WP_010861455.1">
    <property type="nucleotide sequence ID" value="NZ_KB933431.1"/>
</dbReference>